<dbReference type="InterPro" id="IPR001163">
    <property type="entry name" value="Sm_dom_euk/arc"/>
</dbReference>
<dbReference type="Proteomes" id="UP001497623">
    <property type="component" value="Unassembled WGS sequence"/>
</dbReference>
<reference evidence="3 4" key="1">
    <citation type="submission" date="2024-05" db="EMBL/GenBank/DDBJ databases">
        <authorList>
            <person name="Wallberg A."/>
        </authorList>
    </citation>
    <scope>NUCLEOTIDE SEQUENCE [LARGE SCALE GENOMIC DNA]</scope>
</reference>
<dbReference type="Gene3D" id="2.30.30.100">
    <property type="match status" value="2"/>
</dbReference>
<name>A0AAV2Q214_MEGNR</name>
<evidence type="ECO:0000313" key="4">
    <source>
        <dbReference type="Proteomes" id="UP001497623"/>
    </source>
</evidence>
<proteinExistence type="predicted"/>
<gene>
    <name evidence="3" type="ORF">MNOR_LOCUS7177</name>
</gene>
<feature type="domain" description="Sm" evidence="2">
    <location>
        <begin position="110"/>
        <end position="308"/>
    </location>
</feature>
<protein>
    <recommendedName>
        <fullName evidence="2">Sm domain-containing protein</fullName>
    </recommendedName>
</protein>
<dbReference type="PANTHER" id="PTHR21415:SF1">
    <property type="entry name" value="U7 SNRNA-ASSOCIATED SM-LIKE PROTEIN LSM11"/>
    <property type="match status" value="1"/>
</dbReference>
<dbReference type="GO" id="GO:0006398">
    <property type="term" value="P:mRNA 3'-end processing by stem-loop binding and cleavage"/>
    <property type="evidence" value="ECO:0007669"/>
    <property type="project" value="TreeGrafter"/>
</dbReference>
<feature type="compositionally biased region" description="Basic residues" evidence="1">
    <location>
        <begin position="278"/>
        <end position="287"/>
    </location>
</feature>
<evidence type="ECO:0000259" key="2">
    <source>
        <dbReference type="SMART" id="SM00651"/>
    </source>
</evidence>
<feature type="region of interest" description="Disordered" evidence="1">
    <location>
        <begin position="192"/>
        <end position="287"/>
    </location>
</feature>
<dbReference type="Pfam" id="PF01423">
    <property type="entry name" value="LSM"/>
    <property type="match status" value="1"/>
</dbReference>
<organism evidence="3 4">
    <name type="scientific">Meganyctiphanes norvegica</name>
    <name type="common">Northern krill</name>
    <name type="synonym">Thysanopoda norvegica</name>
    <dbReference type="NCBI Taxonomy" id="48144"/>
    <lineage>
        <taxon>Eukaryota</taxon>
        <taxon>Metazoa</taxon>
        <taxon>Ecdysozoa</taxon>
        <taxon>Arthropoda</taxon>
        <taxon>Crustacea</taxon>
        <taxon>Multicrustacea</taxon>
        <taxon>Malacostraca</taxon>
        <taxon>Eumalacostraca</taxon>
        <taxon>Eucarida</taxon>
        <taxon>Euphausiacea</taxon>
        <taxon>Euphausiidae</taxon>
        <taxon>Meganyctiphanes</taxon>
    </lineage>
</organism>
<dbReference type="GO" id="GO:0005683">
    <property type="term" value="C:U7 snRNP"/>
    <property type="evidence" value="ECO:0007669"/>
    <property type="project" value="TreeGrafter"/>
</dbReference>
<dbReference type="InterPro" id="IPR010920">
    <property type="entry name" value="LSM_dom_sf"/>
</dbReference>
<dbReference type="SMART" id="SM00651">
    <property type="entry name" value="Sm"/>
    <property type="match status" value="1"/>
</dbReference>
<sequence length="309" mass="34794">MEGLGDEINPRSKTFNPEKLLSTDCSNVSDETDDQYEDLNEFRNVVHSQKFNVERDLQGVLGPGGIPVKKVAADTTRKFNEDQGLIQGRGVTVRNVLTRMEAQKGPLQQLKVAKDTNRRVKVYTRNDQEVRGVLTGYVIAWDKHWNMVLKDVDEVFQKKIKCKTPVPALGDVSGFVCLEDLTIREKFTSKGFEVDSDSDNQDNSNLEKQKEAGKGPAVIKPESSSSEMEERTIGRRLRRSAPGTSDDKDAKTLTLSQISAKDLTVGQKEEATSQENGKRRRKRNKRELRKRHVSQLLIRGENVVLVALL</sequence>
<feature type="region of interest" description="Disordered" evidence="1">
    <location>
        <begin position="1"/>
        <end position="32"/>
    </location>
</feature>
<evidence type="ECO:0000313" key="3">
    <source>
        <dbReference type="EMBL" id="CAL4068375.1"/>
    </source>
</evidence>
<feature type="non-terminal residue" evidence="3">
    <location>
        <position position="309"/>
    </location>
</feature>
<dbReference type="InterPro" id="IPR039267">
    <property type="entry name" value="Lsm11"/>
</dbReference>
<dbReference type="SUPFAM" id="SSF50182">
    <property type="entry name" value="Sm-like ribonucleoproteins"/>
    <property type="match status" value="1"/>
</dbReference>
<accession>A0AAV2Q214</accession>
<dbReference type="GO" id="GO:0071209">
    <property type="term" value="F:U7 snRNA binding"/>
    <property type="evidence" value="ECO:0007669"/>
    <property type="project" value="InterPro"/>
</dbReference>
<evidence type="ECO:0000256" key="1">
    <source>
        <dbReference type="SAM" id="MobiDB-lite"/>
    </source>
</evidence>
<keyword evidence="4" id="KW-1185">Reference proteome</keyword>
<comment type="caution">
    <text evidence="3">The sequence shown here is derived from an EMBL/GenBank/DDBJ whole genome shotgun (WGS) entry which is preliminary data.</text>
</comment>
<dbReference type="PANTHER" id="PTHR21415">
    <property type="entry name" value="U7 SNRNA-ASSOCIATED SM-LIKE PROTEIN LSM11"/>
    <property type="match status" value="1"/>
</dbReference>
<dbReference type="AlphaFoldDB" id="A0AAV2Q214"/>
<dbReference type="EMBL" id="CAXKWB010003112">
    <property type="protein sequence ID" value="CAL4068375.1"/>
    <property type="molecule type" value="Genomic_DNA"/>
</dbReference>